<evidence type="ECO:0000313" key="2">
    <source>
        <dbReference type="Proteomes" id="UP001391051"/>
    </source>
</evidence>
<dbReference type="GeneID" id="92081786"/>
<dbReference type="Proteomes" id="UP001391051">
    <property type="component" value="Unassembled WGS sequence"/>
</dbReference>
<gene>
    <name evidence="1" type="ORF">PG986_012502</name>
</gene>
<keyword evidence="2" id="KW-1185">Reference proteome</keyword>
<sequence length="100" mass="11000">MHYTKERERGSSVLSPDDDQHKWISSARISVSPIAPMILPSHDGDSWLQSRATAATADQALSKPPIVDQVGLVVEVWSNGFCTCSTCILCHAKAYTDRRT</sequence>
<evidence type="ECO:0000313" key="1">
    <source>
        <dbReference type="EMBL" id="KAK7943389.1"/>
    </source>
</evidence>
<organism evidence="1 2">
    <name type="scientific">Apiospora aurea</name>
    <dbReference type="NCBI Taxonomy" id="335848"/>
    <lineage>
        <taxon>Eukaryota</taxon>
        <taxon>Fungi</taxon>
        <taxon>Dikarya</taxon>
        <taxon>Ascomycota</taxon>
        <taxon>Pezizomycotina</taxon>
        <taxon>Sordariomycetes</taxon>
        <taxon>Xylariomycetidae</taxon>
        <taxon>Amphisphaeriales</taxon>
        <taxon>Apiosporaceae</taxon>
        <taxon>Apiospora</taxon>
    </lineage>
</organism>
<dbReference type="RefSeq" id="XP_066695420.1">
    <property type="nucleotide sequence ID" value="XM_066848724.1"/>
</dbReference>
<accession>A0ABR1Q0M3</accession>
<protein>
    <submittedName>
        <fullName evidence="1">Uncharacterized protein</fullName>
    </submittedName>
</protein>
<name>A0ABR1Q0M3_9PEZI</name>
<dbReference type="EMBL" id="JAQQWE010000008">
    <property type="protein sequence ID" value="KAK7943389.1"/>
    <property type="molecule type" value="Genomic_DNA"/>
</dbReference>
<comment type="caution">
    <text evidence="1">The sequence shown here is derived from an EMBL/GenBank/DDBJ whole genome shotgun (WGS) entry which is preliminary data.</text>
</comment>
<reference evidence="1 2" key="1">
    <citation type="submission" date="2023-01" db="EMBL/GenBank/DDBJ databases">
        <title>Analysis of 21 Apiospora genomes using comparative genomics revels a genus with tremendous synthesis potential of carbohydrate active enzymes and secondary metabolites.</title>
        <authorList>
            <person name="Sorensen T."/>
        </authorList>
    </citation>
    <scope>NUCLEOTIDE SEQUENCE [LARGE SCALE GENOMIC DNA]</scope>
    <source>
        <strain evidence="1 2">CBS 24483</strain>
    </source>
</reference>
<proteinExistence type="predicted"/>